<gene>
    <name evidence="2" type="ORF">GCM10023231_24580</name>
</gene>
<keyword evidence="3" id="KW-1185">Reference proteome</keyword>
<sequence length="142" mass="16234">MGLLVACTAHKLKYTSSEAIRTAQNVYSDSSLTRYHVNRSARSGQSAYDAVWWLKGNVHVRPDSSLSADEAWIQLKGQQTSREQRVDSAQYRLQHTAAQQQLAQEQVNQTQKAKKSRTALPWWLYGLLMAVMGLLFFRFFPK</sequence>
<evidence type="ECO:0000256" key="1">
    <source>
        <dbReference type="SAM" id="Phobius"/>
    </source>
</evidence>
<accession>A0ABP9BGQ7</accession>
<comment type="caution">
    <text evidence="2">The sequence shown here is derived from an EMBL/GenBank/DDBJ whole genome shotgun (WGS) entry which is preliminary data.</text>
</comment>
<feature type="transmembrane region" description="Helical" evidence="1">
    <location>
        <begin position="122"/>
        <end position="140"/>
    </location>
</feature>
<evidence type="ECO:0000313" key="2">
    <source>
        <dbReference type="EMBL" id="GAA4795253.1"/>
    </source>
</evidence>
<name>A0ABP9BGQ7_9SPHI</name>
<proteinExistence type="predicted"/>
<organism evidence="2 3">
    <name type="scientific">Olivibacter ginsenosidimutans</name>
    <dbReference type="NCBI Taxonomy" id="1176537"/>
    <lineage>
        <taxon>Bacteria</taxon>
        <taxon>Pseudomonadati</taxon>
        <taxon>Bacteroidota</taxon>
        <taxon>Sphingobacteriia</taxon>
        <taxon>Sphingobacteriales</taxon>
        <taxon>Sphingobacteriaceae</taxon>
        <taxon>Olivibacter</taxon>
    </lineage>
</organism>
<reference evidence="3" key="1">
    <citation type="journal article" date="2019" name="Int. J. Syst. Evol. Microbiol.">
        <title>The Global Catalogue of Microorganisms (GCM) 10K type strain sequencing project: providing services to taxonomists for standard genome sequencing and annotation.</title>
        <authorList>
            <consortium name="The Broad Institute Genomics Platform"/>
            <consortium name="The Broad Institute Genome Sequencing Center for Infectious Disease"/>
            <person name="Wu L."/>
            <person name="Ma J."/>
        </authorList>
    </citation>
    <scope>NUCLEOTIDE SEQUENCE [LARGE SCALE GENOMIC DNA]</scope>
    <source>
        <strain evidence="3">JCM 18200</strain>
    </source>
</reference>
<evidence type="ECO:0000313" key="3">
    <source>
        <dbReference type="Proteomes" id="UP001501411"/>
    </source>
</evidence>
<keyword evidence="1" id="KW-0812">Transmembrane</keyword>
<dbReference type="EMBL" id="BAABIQ010000036">
    <property type="protein sequence ID" value="GAA4795253.1"/>
    <property type="molecule type" value="Genomic_DNA"/>
</dbReference>
<keyword evidence="1" id="KW-0472">Membrane</keyword>
<dbReference type="Proteomes" id="UP001501411">
    <property type="component" value="Unassembled WGS sequence"/>
</dbReference>
<protein>
    <submittedName>
        <fullName evidence="2">Uncharacterized protein</fullName>
    </submittedName>
</protein>
<keyword evidence="1" id="KW-1133">Transmembrane helix</keyword>